<dbReference type="Proteomes" id="UP000290174">
    <property type="component" value="Unassembled WGS sequence"/>
</dbReference>
<protein>
    <submittedName>
        <fullName evidence="3">Uncharacterized protein</fullName>
    </submittedName>
</protein>
<dbReference type="Proteomes" id="UP000289946">
    <property type="component" value="Unassembled WGS sequence"/>
</dbReference>
<feature type="region of interest" description="Disordered" evidence="1">
    <location>
        <begin position="73"/>
        <end position="100"/>
    </location>
</feature>
<comment type="caution">
    <text evidence="3">The sequence shown here is derived from an EMBL/GenBank/DDBJ whole genome shotgun (WGS) entry which is preliminary data.</text>
</comment>
<dbReference type="EMBL" id="RDRA01000016">
    <property type="protein sequence ID" value="RXG90743.1"/>
    <property type="molecule type" value="Genomic_DNA"/>
</dbReference>
<evidence type="ECO:0000313" key="2">
    <source>
        <dbReference type="EMBL" id="RXG90743.1"/>
    </source>
</evidence>
<evidence type="ECO:0000313" key="3">
    <source>
        <dbReference type="EMBL" id="RXG95191.1"/>
    </source>
</evidence>
<name>A0A4Q0QM63_9BRAD</name>
<dbReference type="EMBL" id="RKMK01000016">
    <property type="protein sequence ID" value="RXG95191.1"/>
    <property type="molecule type" value="Genomic_DNA"/>
</dbReference>
<evidence type="ECO:0000313" key="4">
    <source>
        <dbReference type="Proteomes" id="UP000289946"/>
    </source>
</evidence>
<organism evidence="3 5">
    <name type="scientific">Bradyrhizobium zhanjiangense</name>
    <dbReference type="NCBI Taxonomy" id="1325107"/>
    <lineage>
        <taxon>Bacteria</taxon>
        <taxon>Pseudomonadati</taxon>
        <taxon>Pseudomonadota</taxon>
        <taxon>Alphaproteobacteria</taxon>
        <taxon>Hyphomicrobiales</taxon>
        <taxon>Nitrobacteraceae</taxon>
        <taxon>Bradyrhizobium</taxon>
    </lineage>
</organism>
<gene>
    <name evidence="3" type="ORF">EAS61_18630</name>
    <name evidence="2" type="ORF">EAS62_27330</name>
</gene>
<evidence type="ECO:0000313" key="5">
    <source>
        <dbReference type="Proteomes" id="UP000290174"/>
    </source>
</evidence>
<accession>A0A4Q0QM63</accession>
<keyword evidence="4" id="KW-1185">Reference proteome</keyword>
<sequence length="100" mass="11371">MMTSIDDTLSEIRWLRNEIWRCRRFLNRDLPDAERKAVERRLLEQLSAFERLLSTSFPLTLSPKVYSAKSTTIGRSDSREAPIENAAMASSDSFGKSMGG</sequence>
<dbReference type="AlphaFoldDB" id="A0A4Q0QM63"/>
<reference evidence="3 5" key="1">
    <citation type="submission" date="2018-11" db="EMBL/GenBank/DDBJ databases">
        <title>Bradyrhizobium sp. nov., isolated from effective nodules of peanut in China.</title>
        <authorList>
            <person name="Li Y."/>
        </authorList>
    </citation>
    <scope>NUCLEOTIDE SEQUENCE [LARGE SCALE GENOMIC DNA]</scope>
    <source>
        <strain evidence="3 5">CCBAU 51770</strain>
        <strain evidence="2 4">CCBAU 51781</strain>
    </source>
</reference>
<evidence type="ECO:0000256" key="1">
    <source>
        <dbReference type="SAM" id="MobiDB-lite"/>
    </source>
</evidence>
<proteinExistence type="predicted"/>